<evidence type="ECO:0000313" key="5">
    <source>
        <dbReference type="Proteomes" id="UP000239210"/>
    </source>
</evidence>
<accession>A0A2T0TY28</accession>
<dbReference type="InterPro" id="IPR019051">
    <property type="entry name" value="Trp_biosyn_TM_oprn/chp"/>
</dbReference>
<feature type="transmembrane region" description="Helical" evidence="2">
    <location>
        <begin position="80"/>
        <end position="101"/>
    </location>
</feature>
<dbReference type="RefSeq" id="WP_106276050.1">
    <property type="nucleotide sequence ID" value="NZ_PVTG01000003.1"/>
</dbReference>
<feature type="compositionally biased region" description="Low complexity" evidence="1">
    <location>
        <begin position="196"/>
        <end position="206"/>
    </location>
</feature>
<dbReference type="AlphaFoldDB" id="A0A2T0TY28"/>
<feature type="compositionally biased region" description="Basic and acidic residues" evidence="1">
    <location>
        <begin position="169"/>
        <end position="188"/>
    </location>
</feature>
<evidence type="ECO:0000313" key="4">
    <source>
        <dbReference type="EMBL" id="PRY50596.1"/>
    </source>
</evidence>
<name>A0A2T0TY28_9ACTN</name>
<keyword evidence="2" id="KW-0472">Membrane</keyword>
<keyword evidence="3" id="KW-0732">Signal</keyword>
<feature type="transmembrane region" description="Helical" evidence="2">
    <location>
        <begin position="52"/>
        <end position="73"/>
    </location>
</feature>
<dbReference type="EMBL" id="PVTG01000003">
    <property type="protein sequence ID" value="PRY50596.1"/>
    <property type="molecule type" value="Genomic_DNA"/>
</dbReference>
<keyword evidence="2" id="KW-1133">Transmembrane helix</keyword>
<feature type="transmembrane region" description="Helical" evidence="2">
    <location>
        <begin position="121"/>
        <end position="143"/>
    </location>
</feature>
<evidence type="ECO:0000256" key="2">
    <source>
        <dbReference type="SAM" id="Phobius"/>
    </source>
</evidence>
<dbReference type="Proteomes" id="UP000239210">
    <property type="component" value="Unassembled WGS sequence"/>
</dbReference>
<evidence type="ECO:0000256" key="3">
    <source>
        <dbReference type="SAM" id="SignalP"/>
    </source>
</evidence>
<protein>
    <submittedName>
        <fullName evidence="4">Putative membrane protein (TIGR02234 family)</fullName>
    </submittedName>
</protein>
<feature type="signal peptide" evidence="3">
    <location>
        <begin position="1"/>
        <end position="23"/>
    </location>
</feature>
<evidence type="ECO:0000256" key="1">
    <source>
        <dbReference type="SAM" id="MobiDB-lite"/>
    </source>
</evidence>
<feature type="region of interest" description="Disordered" evidence="1">
    <location>
        <begin position="154"/>
        <end position="206"/>
    </location>
</feature>
<reference evidence="4 5" key="1">
    <citation type="submission" date="2018-03" db="EMBL/GenBank/DDBJ databases">
        <title>Genomic Encyclopedia of Archaeal and Bacterial Type Strains, Phase II (KMG-II): from individual species to whole genera.</title>
        <authorList>
            <person name="Goeker M."/>
        </authorList>
    </citation>
    <scope>NUCLEOTIDE SEQUENCE [LARGE SCALE GENOMIC DNA]</scope>
    <source>
        <strain evidence="4 5">DSM 45416</strain>
    </source>
</reference>
<proteinExistence type="predicted"/>
<comment type="caution">
    <text evidence="4">The sequence shown here is derived from an EMBL/GenBank/DDBJ whole genome shotgun (WGS) entry which is preliminary data.</text>
</comment>
<feature type="chain" id="PRO_5038332403" evidence="3">
    <location>
        <begin position="24"/>
        <end position="206"/>
    </location>
</feature>
<keyword evidence="2" id="KW-0812">Transmembrane</keyword>
<organism evidence="4 5">
    <name type="scientific">Geodermatophilus tzadiensis</name>
    <dbReference type="NCBI Taxonomy" id="1137988"/>
    <lineage>
        <taxon>Bacteria</taxon>
        <taxon>Bacillati</taxon>
        <taxon>Actinomycetota</taxon>
        <taxon>Actinomycetes</taxon>
        <taxon>Geodermatophilales</taxon>
        <taxon>Geodermatophilaceae</taxon>
        <taxon>Geodermatophilus</taxon>
    </lineage>
</organism>
<sequence length="206" mass="20445">MTARRELGTALAGCALAGALALAAGGQTWATVDVTRRAPLPPVTEVLSGSDVAPLVTASGLVLLAGAVAVLAVRGAARAAVGVLVAAAGGALGWSAARVLLSGPPAAPRAPGETASTDLAAGWPVLCLVAAVLALATGLLVLARGHRWPGMGRRYERAPGAAAPAPARARTDEERALDAWRALDRGDDPTEDPADDPATGPPGRRA</sequence>
<feature type="compositionally biased region" description="Low complexity" evidence="1">
    <location>
        <begin position="158"/>
        <end position="168"/>
    </location>
</feature>
<keyword evidence="5" id="KW-1185">Reference proteome</keyword>
<dbReference type="Pfam" id="PF09534">
    <property type="entry name" value="Trp_oprn_chp"/>
    <property type="match status" value="1"/>
</dbReference>
<gene>
    <name evidence="4" type="ORF">LY71_103155</name>
</gene>